<organism evidence="2 3">
    <name type="scientific">Silvibacterium bohemicum</name>
    <dbReference type="NCBI Taxonomy" id="1577686"/>
    <lineage>
        <taxon>Bacteria</taxon>
        <taxon>Pseudomonadati</taxon>
        <taxon>Acidobacteriota</taxon>
        <taxon>Terriglobia</taxon>
        <taxon>Terriglobales</taxon>
        <taxon>Acidobacteriaceae</taxon>
        <taxon>Silvibacterium</taxon>
    </lineage>
</organism>
<feature type="transmembrane region" description="Helical" evidence="1">
    <location>
        <begin position="6"/>
        <end position="24"/>
    </location>
</feature>
<keyword evidence="3" id="KW-1185">Reference proteome</keyword>
<gene>
    <name evidence="2" type="ORF">HNQ77_003406</name>
</gene>
<reference evidence="2 3" key="1">
    <citation type="submission" date="2020-08" db="EMBL/GenBank/DDBJ databases">
        <title>Genomic Encyclopedia of Type Strains, Phase IV (KMG-IV): sequencing the most valuable type-strain genomes for metagenomic binning, comparative biology and taxonomic classification.</title>
        <authorList>
            <person name="Goeker M."/>
        </authorList>
    </citation>
    <scope>NUCLEOTIDE SEQUENCE [LARGE SCALE GENOMIC DNA]</scope>
    <source>
        <strain evidence="2 3">DSM 103733</strain>
    </source>
</reference>
<sequence length="178" mass="20283">MSLPYLIVAGGTVLATGATLLWSMKGVTQLRDKEWDDLLQMLQPVHFRGLELVALDHIDPHGHQLQIEPGDMWALLGGPEGLRRMKQNADIMIALAAYASRWNMVEAAIVAERMRQDAIMLKRALFRIKFDATLHRRPIRFPFYLHQVASSYYLMLRRLLCLYEANHAGLHPRLAAAL</sequence>
<keyword evidence="1" id="KW-1133">Transmembrane helix</keyword>
<evidence type="ECO:0000313" key="3">
    <source>
        <dbReference type="Proteomes" id="UP000538666"/>
    </source>
</evidence>
<dbReference type="EMBL" id="JACHEK010000007">
    <property type="protein sequence ID" value="MBB6145445.1"/>
    <property type="molecule type" value="Genomic_DNA"/>
</dbReference>
<accession>A0A841JXW2</accession>
<evidence type="ECO:0000313" key="2">
    <source>
        <dbReference type="EMBL" id="MBB6145445.1"/>
    </source>
</evidence>
<dbReference type="AlphaFoldDB" id="A0A841JXW2"/>
<evidence type="ECO:0000256" key="1">
    <source>
        <dbReference type="SAM" id="Phobius"/>
    </source>
</evidence>
<keyword evidence="1" id="KW-0472">Membrane</keyword>
<protein>
    <submittedName>
        <fullName evidence="2">Uncharacterized protein</fullName>
    </submittedName>
</protein>
<proteinExistence type="predicted"/>
<dbReference type="Proteomes" id="UP000538666">
    <property type="component" value="Unassembled WGS sequence"/>
</dbReference>
<name>A0A841JXW2_9BACT</name>
<comment type="caution">
    <text evidence="2">The sequence shown here is derived from an EMBL/GenBank/DDBJ whole genome shotgun (WGS) entry which is preliminary data.</text>
</comment>
<dbReference type="RefSeq" id="WP_231581443.1">
    <property type="nucleotide sequence ID" value="NZ_JACHEK010000007.1"/>
</dbReference>
<keyword evidence="1" id="KW-0812">Transmembrane</keyword>